<evidence type="ECO:0000313" key="4">
    <source>
        <dbReference type="EMBL" id="CAF3905913.1"/>
    </source>
</evidence>
<dbReference type="Proteomes" id="UP000663829">
    <property type="component" value="Unassembled WGS sequence"/>
</dbReference>
<protein>
    <submittedName>
        <fullName evidence="1">Uncharacterized protein</fullName>
    </submittedName>
</protein>
<evidence type="ECO:0000313" key="3">
    <source>
        <dbReference type="EMBL" id="CAF3888440.1"/>
    </source>
</evidence>
<name>A0A814QV98_9BILA</name>
<organism evidence="1 5">
    <name type="scientific">Didymodactylos carnosus</name>
    <dbReference type="NCBI Taxonomy" id="1234261"/>
    <lineage>
        <taxon>Eukaryota</taxon>
        <taxon>Metazoa</taxon>
        <taxon>Spiralia</taxon>
        <taxon>Gnathifera</taxon>
        <taxon>Rotifera</taxon>
        <taxon>Eurotatoria</taxon>
        <taxon>Bdelloidea</taxon>
        <taxon>Philodinida</taxon>
        <taxon>Philodinidae</taxon>
        <taxon>Didymodactylos</taxon>
    </lineage>
</organism>
<dbReference type="EMBL" id="CAJOBA010019933">
    <property type="protein sequence ID" value="CAF3905913.1"/>
    <property type="molecule type" value="Genomic_DNA"/>
</dbReference>
<dbReference type="OrthoDB" id="10004723at2759"/>
<accession>A0A814QV98</accession>
<dbReference type="EMBL" id="CAJOBC010006140">
    <property type="protein sequence ID" value="CAF3888440.1"/>
    <property type="molecule type" value="Genomic_DNA"/>
</dbReference>
<sequence>MATHNLYSNPLSSTVNGDSTENDELIARLFQENLNDHVLKDSLNINKPKQLKKNSIIDIEKFQEVLKNVKSCEYRTSAVEATRHDDRLEQKQEETFSKKTHNQQLYDDGDLAYLLQIEEILKTEDKKNQKNGLLRQAKNFVSFFKSSVIYLFFFSDMERNKVAMEETYSSVVQTLQMDGNVNTLIGRINGIMTIIFGRFTNFQNQNKALIDQVNKFSKHVFPILITAAGTKAKTPTSNPVILLLGLVIAVARSELSIDDGKQIMQNIATMWTQASVWYEFFEQLLYLFVAVTMPMFGQTAMQKFLQKIDTYTKSVTPATVPANT</sequence>
<dbReference type="Proteomes" id="UP000681722">
    <property type="component" value="Unassembled WGS sequence"/>
</dbReference>
<reference evidence="1" key="1">
    <citation type="submission" date="2021-02" db="EMBL/GenBank/DDBJ databases">
        <authorList>
            <person name="Nowell W R."/>
        </authorList>
    </citation>
    <scope>NUCLEOTIDE SEQUENCE</scope>
</reference>
<evidence type="ECO:0000313" key="1">
    <source>
        <dbReference type="EMBL" id="CAF1124875.1"/>
    </source>
</evidence>
<gene>
    <name evidence="1" type="ORF">GPM918_LOCUS19881</name>
    <name evidence="2" type="ORF">OVA965_LOCUS20465</name>
    <name evidence="3" type="ORF">SRO942_LOCUS19880</name>
    <name evidence="4" type="ORF">TMI583_LOCUS20845</name>
</gene>
<dbReference type="EMBL" id="CAJNOK010010879">
    <property type="protein sequence ID" value="CAF1127090.1"/>
    <property type="molecule type" value="Genomic_DNA"/>
</dbReference>
<evidence type="ECO:0000313" key="5">
    <source>
        <dbReference type="Proteomes" id="UP000663829"/>
    </source>
</evidence>
<comment type="caution">
    <text evidence="1">The sequence shown here is derived from an EMBL/GenBank/DDBJ whole genome shotgun (WGS) entry which is preliminary data.</text>
</comment>
<dbReference type="EMBL" id="CAJNOQ010006139">
    <property type="protein sequence ID" value="CAF1124875.1"/>
    <property type="molecule type" value="Genomic_DNA"/>
</dbReference>
<dbReference type="AlphaFoldDB" id="A0A814QV98"/>
<keyword evidence="5" id="KW-1185">Reference proteome</keyword>
<dbReference type="Proteomes" id="UP000677228">
    <property type="component" value="Unassembled WGS sequence"/>
</dbReference>
<proteinExistence type="predicted"/>
<dbReference type="Proteomes" id="UP000682733">
    <property type="component" value="Unassembled WGS sequence"/>
</dbReference>
<evidence type="ECO:0000313" key="2">
    <source>
        <dbReference type="EMBL" id="CAF1127090.1"/>
    </source>
</evidence>